<feature type="transmembrane region" description="Helical" evidence="2">
    <location>
        <begin position="240"/>
        <end position="260"/>
    </location>
</feature>
<dbReference type="PANTHER" id="PTHR34502">
    <property type="entry name" value="DUF6594 DOMAIN-CONTAINING PROTEIN-RELATED"/>
    <property type="match status" value="1"/>
</dbReference>
<feature type="transmembrane region" description="Helical" evidence="2">
    <location>
        <begin position="267"/>
        <end position="284"/>
    </location>
</feature>
<sequence>MDVENITERGGFPALAHRIAIHPDYETFVFRKFDRLSARNLLHLESRLAYLEWKLDQADEQAALDPDNETLRSIHVWEACEENAKDTARPEHRRMRIAEEVRETLKEYQEALLRQNQIAALKGPKKRALDVARGQSYNYIYDPLGNKKRRRPILGGLAEKRLDECNHGDLIGVRRPVDKDLFSRFLQDHWMFKTTIITDETEHIKENHVAWVAATVSTVVAAILLLGAIVLLRLLDEENAQLGVIAMFTVLFAASVGILTNARRAEIFASTAAYAAVLVVFVSSPPSNPGTGICTCVTTPAIPLHLKKENPHNPDQGQRPCRHNRAQHRTGRVVIGGRTRTTSCRLRSTRFIRLSRTRLLARGGARLGQRQTQRALLVQGEHVARVVSSLHGRTREAQLRRHLGDRRRGGRALGEGLRHRLGHGPRKLGLARRLPRSQPAILPGVRRRRRGRLVREPAVLAELERGVLAVGHRHGLAAEAGRLVLLVGHHLGDDVGADNDGGAAPGRRHRPRLVRAPRAVPVGAAVGDVGAALVVAAGGVAVAGAVVAAPLRVGVVAVSRRAALLRGAARPHDAVALAARLRVRVVALGAAAALLARRAAVAAADALVAVRAQQPSSTQLYPFLQHVPSPQESGGYIVSAALAELSGSSREEWEGGSLTVSGVAALPHRESGKSSVLQISDGTEVGAAFEGHKLCLCNVDEGLLRGLLQAQA</sequence>
<dbReference type="Pfam" id="PF20237">
    <property type="entry name" value="DUF6594"/>
    <property type="match status" value="1"/>
</dbReference>
<dbReference type="OrthoDB" id="5342093at2759"/>
<reference evidence="4 5" key="1">
    <citation type="submission" date="2015-09" db="EMBL/GenBank/DDBJ databases">
        <title>Draft genome of a European isolate of the apple canker pathogen Neonectria ditissima.</title>
        <authorList>
            <person name="Gomez-Cortecero A."/>
            <person name="Harrison R.J."/>
            <person name="Armitage A.D."/>
        </authorList>
    </citation>
    <scope>NUCLEOTIDE SEQUENCE [LARGE SCALE GENOMIC DNA]</scope>
    <source>
        <strain evidence="4 5">R09/05</strain>
    </source>
</reference>
<accession>A0A0P7BCD2</accession>
<gene>
    <name evidence="4" type="ORF">AK830_g3255</name>
</gene>
<dbReference type="AlphaFoldDB" id="A0A0P7BCD2"/>
<feature type="domain" description="DUF6594" evidence="3">
    <location>
        <begin position="12"/>
        <end position="279"/>
    </location>
</feature>
<dbReference type="InterPro" id="IPR046529">
    <property type="entry name" value="DUF6594"/>
</dbReference>
<feature type="region of interest" description="Disordered" evidence="1">
    <location>
        <begin position="309"/>
        <end position="328"/>
    </location>
</feature>
<keyword evidence="5" id="KW-1185">Reference proteome</keyword>
<dbReference type="EMBL" id="LKCW01000035">
    <property type="protein sequence ID" value="KPM43270.1"/>
    <property type="molecule type" value="Genomic_DNA"/>
</dbReference>
<organism evidence="4 5">
    <name type="scientific">Neonectria ditissima</name>
    <dbReference type="NCBI Taxonomy" id="78410"/>
    <lineage>
        <taxon>Eukaryota</taxon>
        <taxon>Fungi</taxon>
        <taxon>Dikarya</taxon>
        <taxon>Ascomycota</taxon>
        <taxon>Pezizomycotina</taxon>
        <taxon>Sordariomycetes</taxon>
        <taxon>Hypocreomycetidae</taxon>
        <taxon>Hypocreales</taxon>
        <taxon>Nectriaceae</taxon>
        <taxon>Neonectria</taxon>
    </lineage>
</organism>
<feature type="transmembrane region" description="Helical" evidence="2">
    <location>
        <begin position="209"/>
        <end position="234"/>
    </location>
</feature>
<dbReference type="Proteomes" id="UP000050424">
    <property type="component" value="Unassembled WGS sequence"/>
</dbReference>
<dbReference type="PANTHER" id="PTHR34502:SF4">
    <property type="entry name" value="DUF6594 DOMAIN-CONTAINING PROTEIN"/>
    <property type="match status" value="1"/>
</dbReference>
<dbReference type="STRING" id="78410.A0A0P7BCD2"/>
<comment type="caution">
    <text evidence="4">The sequence shown here is derived from an EMBL/GenBank/DDBJ whole genome shotgun (WGS) entry which is preliminary data.</text>
</comment>
<evidence type="ECO:0000259" key="3">
    <source>
        <dbReference type="Pfam" id="PF20237"/>
    </source>
</evidence>
<protein>
    <recommendedName>
        <fullName evidence="3">DUF6594 domain-containing protein</fullName>
    </recommendedName>
</protein>
<evidence type="ECO:0000256" key="2">
    <source>
        <dbReference type="SAM" id="Phobius"/>
    </source>
</evidence>
<keyword evidence="2" id="KW-0812">Transmembrane</keyword>
<name>A0A0P7BCD2_9HYPO</name>
<evidence type="ECO:0000313" key="4">
    <source>
        <dbReference type="EMBL" id="KPM43270.1"/>
    </source>
</evidence>
<evidence type="ECO:0000313" key="5">
    <source>
        <dbReference type="Proteomes" id="UP000050424"/>
    </source>
</evidence>
<keyword evidence="2" id="KW-1133">Transmembrane helix</keyword>
<proteinExistence type="predicted"/>
<keyword evidence="2" id="KW-0472">Membrane</keyword>
<evidence type="ECO:0000256" key="1">
    <source>
        <dbReference type="SAM" id="MobiDB-lite"/>
    </source>
</evidence>